<accession>A0A0K1L6X4</accession>
<dbReference type="Proteomes" id="UP000201485">
    <property type="component" value="Segment"/>
</dbReference>
<dbReference type="RefSeq" id="YP_009163859.1">
    <property type="nucleotide sequence ID" value="NC_027778.1"/>
</dbReference>
<evidence type="ECO:0000313" key="4">
    <source>
        <dbReference type="Proteomes" id="UP000201485"/>
    </source>
</evidence>
<dbReference type="KEGG" id="vg:25479147"/>
<feature type="transmembrane region" description="Helical" evidence="1">
    <location>
        <begin position="106"/>
        <end position="128"/>
    </location>
</feature>
<evidence type="ECO:0000313" key="5">
    <source>
        <dbReference type="Proteomes" id="UP000510602"/>
    </source>
</evidence>
<dbReference type="Proteomes" id="UP000510602">
    <property type="component" value="Segment"/>
</dbReference>
<keyword evidence="4" id="KW-1185">Reference proteome</keyword>
<protein>
    <submittedName>
        <fullName evidence="2">ORF_098L</fullName>
    </submittedName>
</protein>
<keyword evidence="1" id="KW-0472">Membrane</keyword>
<gene>
    <name evidence="2" type="ORF">SDDV_098</name>
</gene>
<evidence type="ECO:0000313" key="2">
    <source>
        <dbReference type="EMBL" id="AKU37513.1"/>
    </source>
</evidence>
<organism evidence="2 4">
    <name type="scientific">Scale drop disease virus</name>
    <dbReference type="NCBI Taxonomy" id="1697349"/>
    <lineage>
        <taxon>Viruses</taxon>
        <taxon>Varidnaviria</taxon>
        <taxon>Bamfordvirae</taxon>
        <taxon>Nucleocytoviricota</taxon>
        <taxon>Megaviricetes</taxon>
        <taxon>Pimascovirales</taxon>
        <taxon>Pimascovirales incertae sedis</taxon>
        <taxon>Iridoviridae</taxon>
        <taxon>Alphairidovirinae</taxon>
        <taxon>Megalocytivirus</taxon>
        <taxon>Megalocytivirus lates1</taxon>
    </lineage>
</organism>
<dbReference type="EMBL" id="MN562489">
    <property type="protein sequence ID" value="QLI60772.1"/>
    <property type="molecule type" value="Genomic_DNA"/>
</dbReference>
<reference evidence="3 5" key="2">
    <citation type="submission" date="2019-10" db="EMBL/GenBank/DDBJ databases">
        <authorList>
            <person name="Kayansamruaj P."/>
        </authorList>
    </citation>
    <scope>NUCLEOTIDE SEQUENCE [LARGE SCALE GENOMIC DNA]</scope>
    <source>
        <strain evidence="3">SDDV_Thai_2019</strain>
    </source>
</reference>
<dbReference type="EMBL" id="KR139659">
    <property type="protein sequence ID" value="AKU37513.1"/>
    <property type="molecule type" value="Genomic_DNA"/>
</dbReference>
<dbReference type="InterPro" id="IPR036179">
    <property type="entry name" value="Ig-like_dom_sf"/>
</dbReference>
<keyword evidence="1" id="KW-1133">Transmembrane helix</keyword>
<reference evidence="2 4" key="1">
    <citation type="journal article" date="2015" name="PLoS Pathog.">
        <title>A Novel Virus Causes Scale Drop Disease in Lates calcarifer.</title>
        <authorList>
            <person name="de Groof A."/>
            <person name="Guelen L."/>
            <person name="Deijs M."/>
            <person name="van der Wal Y."/>
            <person name="Miyata M."/>
            <person name="Ng K.S."/>
            <person name="van Grinsven L."/>
            <person name="Simmelink B."/>
            <person name="Biermann Y."/>
            <person name="Grisez L."/>
            <person name="van Lent J."/>
            <person name="de Ronde A."/>
            <person name="Chang S.F."/>
            <person name="Schrier C."/>
            <person name="van der Hoek L."/>
        </authorList>
    </citation>
    <scope>NUCLEOTIDE SEQUENCE [LARGE SCALE GENOMIC DNA]</scope>
    <source>
        <strain evidence="2">C4575</strain>
    </source>
</reference>
<keyword evidence="1" id="KW-0812">Transmembrane</keyword>
<dbReference type="GeneID" id="25479147"/>
<name>A0A0K1L6X4_9VIRU</name>
<proteinExistence type="predicted"/>
<sequence>MNATLVFAAVLNCTSLITRHNFNPNNETLVWYENGLKIGSVTNNTITYTSSRTTHVINNTMFYVPTNTCYVYHCGLEQSLFRYYDIQWPWGKCQTEEKLIYYSSSVAMLGLYFVIVSFGIVVVVFAVVKKFWPKTRDISKEALLEYEDYFTI</sequence>
<dbReference type="SUPFAM" id="SSF48726">
    <property type="entry name" value="Immunoglobulin"/>
    <property type="match status" value="1"/>
</dbReference>
<evidence type="ECO:0000313" key="3">
    <source>
        <dbReference type="EMBL" id="QLI60772.1"/>
    </source>
</evidence>
<evidence type="ECO:0000256" key="1">
    <source>
        <dbReference type="SAM" id="Phobius"/>
    </source>
</evidence>